<evidence type="ECO:0000313" key="2">
    <source>
        <dbReference type="Proteomes" id="UP000014974"/>
    </source>
</evidence>
<gene>
    <name evidence="1" type="ORF">ADICYQ_3115</name>
</gene>
<reference evidence="1 2" key="1">
    <citation type="journal article" date="2013" name="Genome Announc.">
        <title>Draft Genome Sequence of Cyclobacterium qasimii Strain M12-11BT, Isolated from Arctic Marine Sediment.</title>
        <authorList>
            <person name="Shivaji S."/>
            <person name="Ara S."/>
            <person name="Singh A."/>
            <person name="Kumar Pinnaka A."/>
        </authorList>
    </citation>
    <scope>NUCLEOTIDE SEQUENCE [LARGE SCALE GENOMIC DNA]</scope>
    <source>
        <strain evidence="1 2">M12-11B</strain>
    </source>
</reference>
<dbReference type="RefSeq" id="WP_020888976.1">
    <property type="nucleotide sequence ID" value="NZ_ATNM01000110.1"/>
</dbReference>
<proteinExistence type="predicted"/>
<comment type="caution">
    <text evidence="1">The sequence shown here is derived from an EMBL/GenBank/DDBJ whole genome shotgun (WGS) entry which is preliminary data.</text>
</comment>
<accession>S7WVD6</accession>
<sequence length="50" mass="5375">MADATGYKNITPAGVFCWHKVWCVVSAKDNAVVILSALLRKNGNNAAKID</sequence>
<name>S7WVD6_9BACT</name>
<dbReference type="EMBL" id="ATNM01000110">
    <property type="protein sequence ID" value="EPR68043.1"/>
    <property type="molecule type" value="Genomic_DNA"/>
</dbReference>
<evidence type="ECO:0000313" key="1">
    <source>
        <dbReference type="EMBL" id="EPR68043.1"/>
    </source>
</evidence>
<dbReference type="AlphaFoldDB" id="S7WVD6"/>
<dbReference type="Proteomes" id="UP000014974">
    <property type="component" value="Unassembled WGS sequence"/>
</dbReference>
<organism evidence="1 2">
    <name type="scientific">Cyclobacterium qasimii M12-11B</name>
    <dbReference type="NCBI Taxonomy" id="641524"/>
    <lineage>
        <taxon>Bacteria</taxon>
        <taxon>Pseudomonadati</taxon>
        <taxon>Bacteroidota</taxon>
        <taxon>Cytophagia</taxon>
        <taxon>Cytophagales</taxon>
        <taxon>Cyclobacteriaceae</taxon>
        <taxon>Cyclobacterium</taxon>
    </lineage>
</organism>
<protein>
    <submittedName>
        <fullName evidence="1">Uncharacterized protein</fullName>
    </submittedName>
</protein>